<dbReference type="Proteomes" id="UP000652847">
    <property type="component" value="Unassembled WGS sequence"/>
</dbReference>
<keyword evidence="2 3" id="KW-0808">Transferase</keyword>
<sequence length="263" mass="30164">MEKVKIHGVPETMMQTLFARAAHSQKKEHKFYDAKAIEIVKQLDYDFSKAEKDAAMSSGVIARTILLDQMVGAFLEEHPDATVVNIACGLDTRVYRLDNGQVRWYNLDLPEVIDIRRRFLNEHGRISMIAKSAMDESWAAEIEDPTGEVLVVIEGLVMYLTEADIKKILFIICSRFEHTEIIMEIMNPFIMRHMKEKSIEASKARFTWGLKSGKELENMVSGLTWAEDVSLVEGMKELYPVYKLLGWIQPVKNLSNKLVILRK</sequence>
<evidence type="ECO:0000313" key="4">
    <source>
        <dbReference type="Proteomes" id="UP000652847"/>
    </source>
</evidence>
<proteinExistence type="predicted"/>
<keyword evidence="4" id="KW-1185">Reference proteome</keyword>
<dbReference type="Gene3D" id="3.40.50.150">
    <property type="entry name" value="Vaccinia Virus protein VP39"/>
    <property type="match status" value="1"/>
</dbReference>
<dbReference type="PIRSF" id="PIRSF028177">
    <property type="entry name" value="Polyketide_synth_Omtfrase_TcmP"/>
    <property type="match status" value="1"/>
</dbReference>
<dbReference type="GO" id="GO:0008168">
    <property type="term" value="F:methyltransferase activity"/>
    <property type="evidence" value="ECO:0007669"/>
    <property type="project" value="UniProtKB-KW"/>
</dbReference>
<dbReference type="InterPro" id="IPR029063">
    <property type="entry name" value="SAM-dependent_MTases_sf"/>
</dbReference>
<dbReference type="SUPFAM" id="SSF53335">
    <property type="entry name" value="S-adenosyl-L-methionine-dependent methyltransferases"/>
    <property type="match status" value="1"/>
</dbReference>
<evidence type="ECO:0000256" key="1">
    <source>
        <dbReference type="ARBA" id="ARBA00022603"/>
    </source>
</evidence>
<dbReference type="InterPro" id="IPR016874">
    <property type="entry name" value="TcmP-like"/>
</dbReference>
<evidence type="ECO:0000256" key="2">
    <source>
        <dbReference type="ARBA" id="ARBA00022679"/>
    </source>
</evidence>
<evidence type="ECO:0000313" key="3">
    <source>
        <dbReference type="EMBL" id="MBC5651577.1"/>
    </source>
</evidence>
<dbReference type="InterPro" id="IPR007213">
    <property type="entry name" value="Ppm1/Ppm2/Tcmp"/>
</dbReference>
<keyword evidence="1 3" id="KW-0489">Methyltransferase</keyword>
<dbReference type="Pfam" id="PF04072">
    <property type="entry name" value="LCM"/>
    <property type="match status" value="1"/>
</dbReference>
<protein>
    <submittedName>
        <fullName evidence="3">Class I SAM-dependent methyltransferase</fullName>
    </submittedName>
</protein>
<dbReference type="PANTHER" id="PTHR43619">
    <property type="entry name" value="S-ADENOSYL-L-METHIONINE-DEPENDENT METHYLTRANSFERASE YKTD-RELATED"/>
    <property type="match status" value="1"/>
</dbReference>
<organism evidence="3 4">
    <name type="scientific">Blautia segnis</name>
    <dbReference type="NCBI Taxonomy" id="2763030"/>
    <lineage>
        <taxon>Bacteria</taxon>
        <taxon>Bacillati</taxon>
        <taxon>Bacillota</taxon>
        <taxon>Clostridia</taxon>
        <taxon>Lachnospirales</taxon>
        <taxon>Lachnospiraceae</taxon>
        <taxon>Blautia</taxon>
    </lineage>
</organism>
<dbReference type="GO" id="GO:0032259">
    <property type="term" value="P:methylation"/>
    <property type="evidence" value="ECO:0007669"/>
    <property type="project" value="UniProtKB-KW"/>
</dbReference>
<reference evidence="3 4" key="1">
    <citation type="submission" date="2020-08" db="EMBL/GenBank/DDBJ databases">
        <title>Genome public.</title>
        <authorList>
            <person name="Liu C."/>
            <person name="Sun Q."/>
        </authorList>
    </citation>
    <scope>NUCLEOTIDE SEQUENCE [LARGE SCALE GENOMIC DNA]</scope>
    <source>
        <strain evidence="3 4">BX17</strain>
    </source>
</reference>
<gene>
    <name evidence="3" type="ORF">H8S54_10735</name>
</gene>
<comment type="caution">
    <text evidence="3">The sequence shown here is derived from an EMBL/GenBank/DDBJ whole genome shotgun (WGS) entry which is preliminary data.</text>
</comment>
<dbReference type="AlphaFoldDB" id="A0A8I0DSC3"/>
<name>A0A8I0DSC3_9FIRM</name>
<accession>A0A8I0DSC3</accession>
<dbReference type="PANTHER" id="PTHR43619:SF2">
    <property type="entry name" value="S-ADENOSYL-L-METHIONINE-DEPENDENT METHYLTRANSFERASES SUPERFAMILY PROTEIN"/>
    <property type="match status" value="1"/>
</dbReference>
<dbReference type="EMBL" id="JACOOT010000024">
    <property type="protein sequence ID" value="MBC5651577.1"/>
    <property type="molecule type" value="Genomic_DNA"/>
</dbReference>